<dbReference type="GO" id="GO:0005634">
    <property type="term" value="C:nucleus"/>
    <property type="evidence" value="ECO:0007669"/>
    <property type="project" value="UniProtKB-SubCell"/>
</dbReference>
<accession>A0A6A7B9Q5</accession>
<name>A0A6A7B9Q5_9PLEO</name>
<evidence type="ECO:0000256" key="1">
    <source>
        <dbReference type="ARBA" id="ARBA00004123"/>
    </source>
</evidence>
<keyword evidence="6" id="KW-1185">Reference proteome</keyword>
<dbReference type="Gene3D" id="2.130.10.10">
    <property type="entry name" value="YVTN repeat-like/Quinoprotein amine dehydrogenase"/>
    <property type="match status" value="1"/>
</dbReference>
<dbReference type="Proteomes" id="UP000799423">
    <property type="component" value="Unassembled WGS sequence"/>
</dbReference>
<feature type="region of interest" description="Disordered" evidence="4">
    <location>
        <begin position="650"/>
        <end position="681"/>
    </location>
</feature>
<comment type="subcellular location">
    <subcellularLocation>
        <location evidence="1">Nucleus</location>
    </subcellularLocation>
</comment>
<evidence type="ECO:0000256" key="4">
    <source>
        <dbReference type="SAM" id="MobiDB-lite"/>
    </source>
</evidence>
<dbReference type="InterPro" id="IPR036322">
    <property type="entry name" value="WD40_repeat_dom_sf"/>
</dbReference>
<evidence type="ECO:0000256" key="2">
    <source>
        <dbReference type="ARBA" id="ARBA00023163"/>
    </source>
</evidence>
<dbReference type="GO" id="GO:0000127">
    <property type="term" value="C:transcription factor TFIIIC complex"/>
    <property type="evidence" value="ECO:0007669"/>
    <property type="project" value="TreeGrafter"/>
</dbReference>
<evidence type="ECO:0008006" key="7">
    <source>
        <dbReference type="Google" id="ProtNLM"/>
    </source>
</evidence>
<dbReference type="InterPro" id="IPR052416">
    <property type="entry name" value="GTF3C_component"/>
</dbReference>
<dbReference type="OrthoDB" id="4703at2759"/>
<feature type="compositionally biased region" description="Polar residues" evidence="4">
    <location>
        <begin position="660"/>
        <end position="675"/>
    </location>
</feature>
<evidence type="ECO:0000256" key="3">
    <source>
        <dbReference type="ARBA" id="ARBA00023242"/>
    </source>
</evidence>
<dbReference type="InterPro" id="IPR015943">
    <property type="entry name" value="WD40/YVTN_repeat-like_dom_sf"/>
</dbReference>
<dbReference type="PANTHER" id="PTHR15052">
    <property type="entry name" value="RNA POLYMERASE III TRANSCRIPTION INITIATION FACTOR COMPLEX SUBUNIT"/>
    <property type="match status" value="1"/>
</dbReference>
<evidence type="ECO:0000313" key="6">
    <source>
        <dbReference type="Proteomes" id="UP000799423"/>
    </source>
</evidence>
<protein>
    <recommendedName>
        <fullName evidence="7">WD40 repeat-like protein</fullName>
    </recommendedName>
</protein>
<keyword evidence="2" id="KW-0804">Transcription</keyword>
<feature type="compositionally biased region" description="Basic and acidic residues" evidence="4">
    <location>
        <begin position="81"/>
        <end position="94"/>
    </location>
</feature>
<feature type="compositionally biased region" description="Acidic residues" evidence="4">
    <location>
        <begin position="48"/>
        <end position="80"/>
    </location>
</feature>
<feature type="compositionally biased region" description="Acidic residues" evidence="4">
    <location>
        <begin position="650"/>
        <end position="659"/>
    </location>
</feature>
<organism evidence="5 6">
    <name type="scientific">Plenodomus tracheiphilus IPT5</name>
    <dbReference type="NCBI Taxonomy" id="1408161"/>
    <lineage>
        <taxon>Eukaryota</taxon>
        <taxon>Fungi</taxon>
        <taxon>Dikarya</taxon>
        <taxon>Ascomycota</taxon>
        <taxon>Pezizomycotina</taxon>
        <taxon>Dothideomycetes</taxon>
        <taxon>Pleosporomycetidae</taxon>
        <taxon>Pleosporales</taxon>
        <taxon>Pleosporineae</taxon>
        <taxon>Leptosphaeriaceae</taxon>
        <taxon>Plenodomus</taxon>
    </lineage>
</organism>
<dbReference type="SUPFAM" id="SSF50978">
    <property type="entry name" value="WD40 repeat-like"/>
    <property type="match status" value="1"/>
</dbReference>
<gene>
    <name evidence="5" type="ORF">T440DRAFT_421094</name>
</gene>
<dbReference type="PANTHER" id="PTHR15052:SF2">
    <property type="entry name" value="GENERAL TRANSCRIPTION FACTOR 3C POLYPEPTIDE 2"/>
    <property type="match status" value="1"/>
</dbReference>
<proteinExistence type="predicted"/>
<dbReference type="GO" id="GO:0006383">
    <property type="term" value="P:transcription by RNA polymerase III"/>
    <property type="evidence" value="ECO:0007669"/>
    <property type="project" value="TreeGrafter"/>
</dbReference>
<evidence type="ECO:0000313" key="5">
    <source>
        <dbReference type="EMBL" id="KAF2852266.1"/>
    </source>
</evidence>
<dbReference type="EMBL" id="MU006299">
    <property type="protein sequence ID" value="KAF2852266.1"/>
    <property type="molecule type" value="Genomic_DNA"/>
</dbReference>
<reference evidence="5" key="1">
    <citation type="submission" date="2020-01" db="EMBL/GenBank/DDBJ databases">
        <authorList>
            <consortium name="DOE Joint Genome Institute"/>
            <person name="Haridas S."/>
            <person name="Albert R."/>
            <person name="Binder M."/>
            <person name="Bloem J."/>
            <person name="Labutti K."/>
            <person name="Salamov A."/>
            <person name="Andreopoulos B."/>
            <person name="Baker S.E."/>
            <person name="Barry K."/>
            <person name="Bills G."/>
            <person name="Bluhm B.H."/>
            <person name="Cannon C."/>
            <person name="Castanera R."/>
            <person name="Culley D.E."/>
            <person name="Daum C."/>
            <person name="Ezra D."/>
            <person name="Gonzalez J.B."/>
            <person name="Henrissat B."/>
            <person name="Kuo A."/>
            <person name="Liang C."/>
            <person name="Lipzen A."/>
            <person name="Lutzoni F."/>
            <person name="Magnuson J."/>
            <person name="Mondo S."/>
            <person name="Nolan M."/>
            <person name="Ohm R."/>
            <person name="Pangilinan J."/>
            <person name="Park H.-J."/>
            <person name="Ramirez L."/>
            <person name="Alfaro M."/>
            <person name="Sun H."/>
            <person name="Tritt A."/>
            <person name="Yoshinaga Y."/>
            <person name="Zwiers L.-H."/>
            <person name="Turgeon B.G."/>
            <person name="Goodwin S.B."/>
            <person name="Spatafora J.W."/>
            <person name="Crous P.W."/>
            <person name="Grigoriev I.V."/>
        </authorList>
    </citation>
    <scope>NUCLEOTIDE SEQUENCE</scope>
    <source>
        <strain evidence="5">IPT5</strain>
    </source>
</reference>
<sequence length="762" mass="85460">MSEEPPTRRQSRAKRPQSYRLDDEYSFLDEDASAPSGSQTPVTRRNDESDEDDFMPDAAEEEPEDEEYNEDNVDDDDGEQEYEKGSDEEYDGPRRASVQEIEFDSNRDPHPYLTKHKKKPPADVHSPIAFAKGSGIRVQNTDYRLRTRGVADFSKAGGQEVRLKDLFGPDNDALGPILATRDYWYEQETLPLRRPGGCRRSFFESPESRAKEESSIRAWYAETGWNTFIQNQKTQILTAATGQKYMANDGAQALNVLWGAAQSPRVRTFEKGACVTVNEAFEDPDSRRGWMFYMGARIQDTQWAPNEEGNVQYIAVAVEQKPIGGWQPKPLEEPKAPAFSATASYPASIQIWAFDMTSNEEDEPLREPRLQQVICTDWGAPKQLRWSPIKATETADNNEDTNEHIGLLAGIWSDGRVRILDVKRPLAEDLEDGPAYVHYAHAAFDISIPDTVPSCLHWLSASSLAVATAAGTTAIWTITRPGTLTTNAKPWFYRQLADTYIVTISSGWPSQPHLLSISIADGFARLFDLRCPTVDTTASIRGRTLCISQAWHEHTQTFVMPDEHFILKHTPIRRYYHNLYSMRLDSSITRVATSPVHPTLLVAGAEGDIEASVPIGRITNYKIIPWQQKWFLHEWRRPVEELAVKVPVIEDEDMPDTEATETPGTPASETDNTAASKAKKVPQEILSQPLVRITEGFKAIQPGIQHSIMSKKPNNPETNKGITVYEANSAITALSWNPNLKYGTWAVAGMADGLMRVEDIGV</sequence>
<feature type="region of interest" description="Disordered" evidence="4">
    <location>
        <begin position="1"/>
        <end position="124"/>
    </location>
</feature>
<keyword evidence="3" id="KW-0539">Nucleus</keyword>
<dbReference type="AlphaFoldDB" id="A0A6A7B9Q5"/>